<dbReference type="EC" id="2.5.1.18" evidence="1"/>
<dbReference type="Gene3D" id="1.20.1050.130">
    <property type="match status" value="1"/>
</dbReference>
<reference evidence="6" key="1">
    <citation type="journal article" date="2023" name="G3 (Bethesda)">
        <title>Whole genome assemblies of Zophobas morio and Tenebrio molitor.</title>
        <authorList>
            <person name="Kaur S."/>
            <person name="Stinson S.A."/>
            <person name="diCenzo G.C."/>
        </authorList>
    </citation>
    <scope>NUCLEOTIDE SEQUENCE</scope>
    <source>
        <strain evidence="6">QUZm001</strain>
    </source>
</reference>
<accession>A0AA38IXD8</accession>
<dbReference type="SFLD" id="SFLDG01205">
    <property type="entry name" value="AMPS.1"/>
    <property type="match status" value="1"/>
</dbReference>
<proteinExistence type="inferred from homology"/>
<organism evidence="6 7">
    <name type="scientific">Zophobas morio</name>
    <dbReference type="NCBI Taxonomy" id="2755281"/>
    <lineage>
        <taxon>Eukaryota</taxon>
        <taxon>Metazoa</taxon>
        <taxon>Ecdysozoa</taxon>
        <taxon>Arthropoda</taxon>
        <taxon>Hexapoda</taxon>
        <taxon>Insecta</taxon>
        <taxon>Pterygota</taxon>
        <taxon>Neoptera</taxon>
        <taxon>Endopterygota</taxon>
        <taxon>Coleoptera</taxon>
        <taxon>Polyphaga</taxon>
        <taxon>Cucujiformia</taxon>
        <taxon>Tenebrionidae</taxon>
        <taxon>Zophobas</taxon>
    </lineage>
</organism>
<dbReference type="SFLD" id="SFLDG00363">
    <property type="entry name" value="AMPS_(cytGST):_Alpha-__Mu-__Pi"/>
    <property type="match status" value="1"/>
</dbReference>
<comment type="similarity">
    <text evidence="3">Belongs to the GST superfamily. Sigma family.</text>
</comment>
<evidence type="ECO:0000256" key="1">
    <source>
        <dbReference type="ARBA" id="ARBA00012452"/>
    </source>
</evidence>
<dbReference type="GO" id="GO:0006749">
    <property type="term" value="P:glutathione metabolic process"/>
    <property type="evidence" value="ECO:0007669"/>
    <property type="project" value="TreeGrafter"/>
</dbReference>
<dbReference type="PANTHER" id="PTHR11571:SF224">
    <property type="entry name" value="HEMATOPOIETIC PROSTAGLANDIN D SYNTHASE"/>
    <property type="match status" value="1"/>
</dbReference>
<keyword evidence="7" id="KW-1185">Reference proteome</keyword>
<evidence type="ECO:0000256" key="2">
    <source>
        <dbReference type="ARBA" id="ARBA00022679"/>
    </source>
</evidence>
<comment type="caution">
    <text evidence="6">The sequence shown here is derived from an EMBL/GenBank/DDBJ whole genome shotgun (WGS) entry which is preliminary data.</text>
</comment>
<dbReference type="GO" id="GO:0004602">
    <property type="term" value="F:glutathione peroxidase activity"/>
    <property type="evidence" value="ECO:0007669"/>
    <property type="project" value="UniProtKB-ARBA"/>
</dbReference>
<keyword evidence="2" id="KW-0808">Transferase</keyword>
<evidence type="ECO:0000313" key="7">
    <source>
        <dbReference type="Proteomes" id="UP001168821"/>
    </source>
</evidence>
<dbReference type="EMBL" id="JALNTZ010000002">
    <property type="protein sequence ID" value="KAJ3663483.1"/>
    <property type="molecule type" value="Genomic_DNA"/>
</dbReference>
<dbReference type="CDD" id="cd03039">
    <property type="entry name" value="GST_N_Sigma_like"/>
    <property type="match status" value="1"/>
</dbReference>
<evidence type="ECO:0000256" key="4">
    <source>
        <dbReference type="ARBA" id="ARBA00047960"/>
    </source>
</evidence>
<gene>
    <name evidence="6" type="ORF">Zmor_007741</name>
</gene>
<comment type="catalytic activity">
    <reaction evidence="4">
        <text>RX + glutathione = an S-substituted glutathione + a halide anion + H(+)</text>
        <dbReference type="Rhea" id="RHEA:16437"/>
        <dbReference type="ChEBI" id="CHEBI:15378"/>
        <dbReference type="ChEBI" id="CHEBI:16042"/>
        <dbReference type="ChEBI" id="CHEBI:17792"/>
        <dbReference type="ChEBI" id="CHEBI:57925"/>
        <dbReference type="ChEBI" id="CHEBI:90779"/>
        <dbReference type="EC" id="2.5.1.18"/>
    </reaction>
</comment>
<dbReference type="InterPro" id="IPR036249">
    <property type="entry name" value="Thioredoxin-like_sf"/>
</dbReference>
<feature type="domain" description="GST N-terminal" evidence="5">
    <location>
        <begin position="3"/>
        <end position="80"/>
    </location>
</feature>
<dbReference type="SFLD" id="SFLDS00019">
    <property type="entry name" value="Glutathione_Transferase_(cytos"/>
    <property type="match status" value="1"/>
</dbReference>
<protein>
    <recommendedName>
        <fullName evidence="1">glutathione transferase</fullName>
        <ecNumber evidence="1">2.5.1.18</ecNumber>
    </recommendedName>
</protein>
<dbReference type="SUPFAM" id="SSF52833">
    <property type="entry name" value="Thioredoxin-like"/>
    <property type="match status" value="1"/>
</dbReference>
<name>A0AA38IXD8_9CUCU</name>
<dbReference type="Pfam" id="PF02798">
    <property type="entry name" value="GST_N"/>
    <property type="match status" value="1"/>
</dbReference>
<dbReference type="AlphaFoldDB" id="A0AA38IXD8"/>
<dbReference type="FunFam" id="3.40.30.10:FF:000035">
    <property type="entry name" value="hematopoietic prostaglandin D synthase"/>
    <property type="match status" value="1"/>
</dbReference>
<evidence type="ECO:0000313" key="6">
    <source>
        <dbReference type="EMBL" id="KAJ3663483.1"/>
    </source>
</evidence>
<dbReference type="InterPro" id="IPR040079">
    <property type="entry name" value="Glutathione_S-Trfase"/>
</dbReference>
<evidence type="ECO:0000259" key="5">
    <source>
        <dbReference type="PROSITE" id="PS50404"/>
    </source>
</evidence>
<dbReference type="InterPro" id="IPR050213">
    <property type="entry name" value="GST_superfamily"/>
</dbReference>
<dbReference type="Proteomes" id="UP001168821">
    <property type="component" value="Unassembled WGS sequence"/>
</dbReference>
<dbReference type="InterPro" id="IPR004045">
    <property type="entry name" value="Glutathione_S-Trfase_N"/>
</dbReference>
<sequence>MAPAYKLIYGDYRGLGETSRFLFKYGGIEFEDARVQFEDWPQWKEKTPFGQFPLLEHNGKQINQSIAIARYLANLVKLAGNDDWENLEIDSIVDTISDIRQKLVPIGREQDQTKRKALIDTLIKESFSYHLPRLVKKIMVIWHLVG</sequence>
<evidence type="ECO:0000256" key="3">
    <source>
        <dbReference type="ARBA" id="ARBA00038317"/>
    </source>
</evidence>
<dbReference type="GO" id="GO:0004364">
    <property type="term" value="F:glutathione transferase activity"/>
    <property type="evidence" value="ECO:0007669"/>
    <property type="project" value="UniProtKB-EC"/>
</dbReference>
<dbReference type="PROSITE" id="PS50404">
    <property type="entry name" value="GST_NTER"/>
    <property type="match status" value="1"/>
</dbReference>
<dbReference type="PANTHER" id="PTHR11571">
    <property type="entry name" value="GLUTATHIONE S-TRANSFERASE"/>
    <property type="match status" value="1"/>
</dbReference>